<keyword evidence="4" id="KW-1185">Reference proteome</keyword>
<feature type="region of interest" description="Disordered" evidence="1">
    <location>
        <begin position="1"/>
        <end position="36"/>
    </location>
</feature>
<dbReference type="GeneID" id="54552895"/>
<evidence type="ECO:0000313" key="4">
    <source>
        <dbReference type="Proteomes" id="UP000800097"/>
    </source>
</evidence>
<dbReference type="EMBL" id="ML986491">
    <property type="protein sequence ID" value="KAF2277077.1"/>
    <property type="molecule type" value="Genomic_DNA"/>
</dbReference>
<dbReference type="RefSeq" id="XP_033654616.1">
    <property type="nucleotide sequence ID" value="XM_033799720.1"/>
</dbReference>
<feature type="transmembrane region" description="Helical" evidence="2">
    <location>
        <begin position="46"/>
        <end position="66"/>
    </location>
</feature>
<evidence type="ECO:0000256" key="1">
    <source>
        <dbReference type="SAM" id="MobiDB-lite"/>
    </source>
</evidence>
<protein>
    <submittedName>
        <fullName evidence="3">Uncharacterized protein</fullName>
    </submittedName>
</protein>
<organism evidence="3 4">
    <name type="scientific">Westerdykella ornata</name>
    <dbReference type="NCBI Taxonomy" id="318751"/>
    <lineage>
        <taxon>Eukaryota</taxon>
        <taxon>Fungi</taxon>
        <taxon>Dikarya</taxon>
        <taxon>Ascomycota</taxon>
        <taxon>Pezizomycotina</taxon>
        <taxon>Dothideomycetes</taxon>
        <taxon>Pleosporomycetidae</taxon>
        <taxon>Pleosporales</taxon>
        <taxon>Sporormiaceae</taxon>
        <taxon>Westerdykella</taxon>
    </lineage>
</organism>
<evidence type="ECO:0000256" key="2">
    <source>
        <dbReference type="SAM" id="Phobius"/>
    </source>
</evidence>
<dbReference type="Proteomes" id="UP000800097">
    <property type="component" value="Unassembled WGS sequence"/>
</dbReference>
<evidence type="ECO:0000313" key="3">
    <source>
        <dbReference type="EMBL" id="KAF2277077.1"/>
    </source>
</evidence>
<gene>
    <name evidence="3" type="ORF">EI97DRAFT_441835</name>
</gene>
<sequence>MPTGAKPTLRPSPTASPSPSHLPSHSPAHTRGAPFLPFHPRNRRRFAGLAVVVIAIVVIVVVVFALTELRYLRRGCISRVGIYGGGGGRGRGRGGQERVVNGGGERGRFGLEAGKEGEEVGLGKGTLAEGDLGMGSEMFKAEDDGGEKSSEMAMVGATAGPGDGSGGSGGSGGEPMLGAMEMGLGGFGGGLKEYCVRDVRILC</sequence>
<feature type="region of interest" description="Disordered" evidence="1">
    <location>
        <begin position="86"/>
        <end position="110"/>
    </location>
</feature>
<name>A0A6A6JKN1_WESOR</name>
<reference evidence="3" key="1">
    <citation type="journal article" date="2020" name="Stud. Mycol.">
        <title>101 Dothideomycetes genomes: a test case for predicting lifestyles and emergence of pathogens.</title>
        <authorList>
            <person name="Haridas S."/>
            <person name="Albert R."/>
            <person name="Binder M."/>
            <person name="Bloem J."/>
            <person name="Labutti K."/>
            <person name="Salamov A."/>
            <person name="Andreopoulos B."/>
            <person name="Baker S."/>
            <person name="Barry K."/>
            <person name="Bills G."/>
            <person name="Bluhm B."/>
            <person name="Cannon C."/>
            <person name="Castanera R."/>
            <person name="Culley D."/>
            <person name="Daum C."/>
            <person name="Ezra D."/>
            <person name="Gonzalez J."/>
            <person name="Henrissat B."/>
            <person name="Kuo A."/>
            <person name="Liang C."/>
            <person name="Lipzen A."/>
            <person name="Lutzoni F."/>
            <person name="Magnuson J."/>
            <person name="Mondo S."/>
            <person name="Nolan M."/>
            <person name="Ohm R."/>
            <person name="Pangilinan J."/>
            <person name="Park H.-J."/>
            <person name="Ramirez L."/>
            <person name="Alfaro M."/>
            <person name="Sun H."/>
            <person name="Tritt A."/>
            <person name="Yoshinaga Y."/>
            <person name="Zwiers L.-H."/>
            <person name="Turgeon B."/>
            <person name="Goodwin S."/>
            <person name="Spatafora J."/>
            <person name="Crous P."/>
            <person name="Grigoriev I."/>
        </authorList>
    </citation>
    <scope>NUCLEOTIDE SEQUENCE</scope>
    <source>
        <strain evidence="3">CBS 379.55</strain>
    </source>
</reference>
<dbReference type="AlphaFoldDB" id="A0A6A6JKN1"/>
<feature type="compositionally biased region" description="Low complexity" evidence="1">
    <location>
        <begin position="7"/>
        <end position="30"/>
    </location>
</feature>
<proteinExistence type="predicted"/>
<keyword evidence="2" id="KW-0812">Transmembrane</keyword>
<keyword evidence="2" id="KW-0472">Membrane</keyword>
<accession>A0A6A6JKN1</accession>
<keyword evidence="2" id="KW-1133">Transmembrane helix</keyword>